<organism evidence="3 4">
    <name type="scientific">Patiriisocius marinistellae</name>
    <dbReference type="NCBI Taxonomy" id="2494560"/>
    <lineage>
        <taxon>Bacteria</taxon>
        <taxon>Pseudomonadati</taxon>
        <taxon>Bacteroidota</taxon>
        <taxon>Flavobacteriia</taxon>
        <taxon>Flavobacteriales</taxon>
        <taxon>Flavobacteriaceae</taxon>
        <taxon>Patiriisocius</taxon>
    </lineage>
</organism>
<accession>A0A5J4FZ60</accession>
<dbReference type="EMBL" id="BKCF01000008">
    <property type="protein sequence ID" value="GEQ87383.1"/>
    <property type="molecule type" value="Genomic_DNA"/>
</dbReference>
<dbReference type="RefSeq" id="WP_151895300.1">
    <property type="nucleotide sequence ID" value="NZ_BKCF01000008.1"/>
</dbReference>
<name>A0A5J4FZ60_9FLAO</name>
<evidence type="ECO:0000313" key="4">
    <source>
        <dbReference type="Proteomes" id="UP000326994"/>
    </source>
</evidence>
<dbReference type="AlphaFoldDB" id="A0A5J4FZ60"/>
<evidence type="ECO:0000256" key="1">
    <source>
        <dbReference type="SAM" id="SignalP"/>
    </source>
</evidence>
<keyword evidence="4" id="KW-1185">Reference proteome</keyword>
<feature type="domain" description="DUF6089" evidence="2">
    <location>
        <begin position="7"/>
        <end position="229"/>
    </location>
</feature>
<keyword evidence="1" id="KW-0732">Signal</keyword>
<dbReference type="Proteomes" id="UP000326994">
    <property type="component" value="Unassembled WGS sequence"/>
</dbReference>
<evidence type="ECO:0000313" key="3">
    <source>
        <dbReference type="EMBL" id="GEQ87383.1"/>
    </source>
</evidence>
<feature type="signal peptide" evidence="1">
    <location>
        <begin position="1"/>
        <end position="19"/>
    </location>
</feature>
<reference evidence="3 4" key="1">
    <citation type="submission" date="2019-08" db="EMBL/GenBank/DDBJ databases">
        <title>Ulvibacter marinistellae sp. nov., isolated from a starfish, Patiria pectinifera.</title>
        <authorList>
            <person name="Kawano K."/>
            <person name="Ushijima N."/>
            <person name="Kihara M."/>
            <person name="Itoh H."/>
        </authorList>
    </citation>
    <scope>NUCLEOTIDE SEQUENCE [LARGE SCALE GENOMIC DNA]</scope>
    <source>
        <strain evidence="3 4">KK4</strain>
    </source>
</reference>
<gene>
    <name evidence="3" type="ORF">ULMS_28910</name>
</gene>
<sequence>MRYITPLILLFTCSFLAHSQTYEIGGFVGGANVIGDVGNTAYINPNALAVGAIFKWNRSERHSFRFSATYAKAEGDDLDSDEERRQQRGYSFQNNIKEASLGMEYTFWEFNLNTGNPASAPYLYTGITYFLYEASYIRANGTYRDYDQAGSFAIPMTLGYKATISTKLIAAIEIGARYTFTDDLDGSYPVKGLADSEGFRFGNVNNNDWYVFTGFTLSFTFGREPCYCNF</sequence>
<comment type="caution">
    <text evidence="3">The sequence shown here is derived from an EMBL/GenBank/DDBJ whole genome shotgun (WGS) entry which is preliminary data.</text>
</comment>
<protein>
    <recommendedName>
        <fullName evidence="2">DUF6089 domain-containing protein</fullName>
    </recommendedName>
</protein>
<dbReference type="OrthoDB" id="654178at2"/>
<dbReference type="Pfam" id="PF19573">
    <property type="entry name" value="DUF6089"/>
    <property type="match status" value="1"/>
</dbReference>
<feature type="chain" id="PRO_5023930828" description="DUF6089 domain-containing protein" evidence="1">
    <location>
        <begin position="20"/>
        <end position="230"/>
    </location>
</feature>
<evidence type="ECO:0000259" key="2">
    <source>
        <dbReference type="Pfam" id="PF19573"/>
    </source>
</evidence>
<dbReference type="InterPro" id="IPR045743">
    <property type="entry name" value="DUF6089"/>
</dbReference>
<proteinExistence type="predicted"/>